<keyword evidence="2" id="KW-1185">Reference proteome</keyword>
<gene>
    <name evidence="1" type="ORF">A6K76_05730</name>
</gene>
<proteinExistence type="predicted"/>
<dbReference type="Proteomes" id="UP000093482">
    <property type="component" value="Unassembled WGS sequence"/>
</dbReference>
<dbReference type="EMBL" id="MATO01000011">
    <property type="protein sequence ID" value="OCS93208.1"/>
    <property type="molecule type" value="Genomic_DNA"/>
</dbReference>
<reference evidence="1 2" key="1">
    <citation type="submission" date="2016-07" db="EMBL/GenBank/DDBJ databases">
        <title>Caryophanon latum genome sequencing.</title>
        <authorList>
            <person name="Verma A."/>
            <person name="Pal Y."/>
            <person name="Krishnamurthi S."/>
        </authorList>
    </citation>
    <scope>NUCLEOTIDE SEQUENCE [LARGE SCALE GENOMIC DNA]</scope>
    <source>
        <strain evidence="1 2">DSM 14151</strain>
    </source>
</reference>
<evidence type="ECO:0000313" key="2">
    <source>
        <dbReference type="Proteomes" id="UP000093482"/>
    </source>
</evidence>
<protein>
    <submittedName>
        <fullName evidence="1">Uncharacterized protein</fullName>
    </submittedName>
</protein>
<comment type="caution">
    <text evidence="1">The sequence shown here is derived from an EMBL/GenBank/DDBJ whole genome shotgun (WGS) entry which is preliminary data.</text>
</comment>
<sequence length="73" mass="8547">MANINYTLEETTVSIVYEPYIEYSDEKLEQILLDHGWRLFAVYDNARSYKHDSKPPCTLQPLSIENVKKVLIV</sequence>
<accession>A0A1C0Z1H3</accession>
<name>A0A1C0Z1H3_9BACL</name>
<dbReference type="AlphaFoldDB" id="A0A1C0Z1H3"/>
<organism evidence="1 2">
    <name type="scientific">Caryophanon latum</name>
    <dbReference type="NCBI Taxonomy" id="33977"/>
    <lineage>
        <taxon>Bacteria</taxon>
        <taxon>Bacillati</taxon>
        <taxon>Bacillota</taxon>
        <taxon>Bacilli</taxon>
        <taxon>Bacillales</taxon>
        <taxon>Caryophanaceae</taxon>
        <taxon>Caryophanon</taxon>
    </lineage>
</organism>
<evidence type="ECO:0000313" key="1">
    <source>
        <dbReference type="EMBL" id="OCS93208.1"/>
    </source>
</evidence>